<proteinExistence type="predicted"/>
<organism evidence="5 6">
    <name type="scientific">Hahella chejuensis (strain KCTC 2396)</name>
    <dbReference type="NCBI Taxonomy" id="349521"/>
    <lineage>
        <taxon>Bacteria</taxon>
        <taxon>Pseudomonadati</taxon>
        <taxon>Pseudomonadota</taxon>
        <taxon>Gammaproteobacteria</taxon>
        <taxon>Oceanospirillales</taxon>
        <taxon>Hahellaceae</taxon>
        <taxon>Hahella</taxon>
    </lineage>
</organism>
<evidence type="ECO:0000256" key="2">
    <source>
        <dbReference type="ARBA" id="ARBA00023055"/>
    </source>
</evidence>
<keyword evidence="2" id="KW-0445">Lipid transport</keyword>
<dbReference type="Proteomes" id="UP000000238">
    <property type="component" value="Chromosome"/>
</dbReference>
<dbReference type="STRING" id="349521.HCH_06729"/>
<dbReference type="GO" id="GO:0031210">
    <property type="term" value="F:phosphatidylcholine binding"/>
    <property type="evidence" value="ECO:0007669"/>
    <property type="project" value="TreeGrafter"/>
</dbReference>
<evidence type="ECO:0000256" key="3">
    <source>
        <dbReference type="SAM" id="SignalP"/>
    </source>
</evidence>
<dbReference type="SUPFAM" id="SSF56784">
    <property type="entry name" value="HAD-like"/>
    <property type="match status" value="1"/>
</dbReference>
<dbReference type="GO" id="GO:0035091">
    <property type="term" value="F:phosphatidylinositol binding"/>
    <property type="evidence" value="ECO:0007669"/>
    <property type="project" value="TreeGrafter"/>
</dbReference>
<reference evidence="5 6" key="1">
    <citation type="journal article" date="2005" name="Nucleic Acids Res.">
        <title>Genomic blueprint of Hahella chejuensis, a marine microbe producing an algicidal agent.</title>
        <authorList>
            <person name="Jeong H."/>
            <person name="Yim J.H."/>
            <person name="Lee C."/>
            <person name="Choi S.-H."/>
            <person name="Park Y.K."/>
            <person name="Yoon S.H."/>
            <person name="Hur C.-G."/>
            <person name="Kang H.-Y."/>
            <person name="Kim D."/>
            <person name="Lee H.H."/>
            <person name="Park K.H."/>
            <person name="Park S.-H."/>
            <person name="Park H.-S."/>
            <person name="Lee H.K."/>
            <person name="Oh T.K."/>
            <person name="Kim J.F."/>
        </authorList>
    </citation>
    <scope>NUCLEOTIDE SEQUENCE [LARGE SCALE GENOMIC DNA]</scope>
    <source>
        <strain evidence="5 6">KCTC 2396</strain>
    </source>
</reference>
<dbReference type="Pfam" id="PF24694">
    <property type="entry name" value="LNS2_PITM1-3"/>
    <property type="match status" value="1"/>
</dbReference>
<dbReference type="eggNOG" id="COG5083">
    <property type="taxonomic scope" value="Bacteria"/>
</dbReference>
<sequence>MHKLSFLAGGLLAASLSLTANAEYCPDYDSVLHAPGLQKPAQKSFHHWGNRLLASLNKPFHMVHDQIVKAGDSATMVGKFDYSALFHKDLEDEDIHVYVYGTGMSGWEYLGEHRTNSDGKIYVNINKPEGDYVVRMVVEGDHTEASGYLTVVQPGRKTVLFDIDGTLTLNDFEAIGDYLGTDTAEMHNYAAEVVWDYVEKGYQVVYLTGRQYWMAKTTRNWFNTKGLFQWHLRTDSNAENPASPQTQAYKTAYIRHLLNDVQLDIVRAYGNAATDIAAYADAGLSKSETYIIGPEAGKEGTQTVDGDYAYHYSTVVTETPAAGCEWR</sequence>
<dbReference type="SMART" id="SM00775">
    <property type="entry name" value="LNS2"/>
    <property type="match status" value="1"/>
</dbReference>
<dbReference type="GO" id="GO:0008526">
    <property type="term" value="F:phosphatidylinositol transfer activity"/>
    <property type="evidence" value="ECO:0007669"/>
    <property type="project" value="TreeGrafter"/>
</dbReference>
<dbReference type="InterPro" id="IPR023214">
    <property type="entry name" value="HAD_sf"/>
</dbReference>
<name>Q2S7L9_HAHCH</name>
<keyword evidence="1" id="KW-0813">Transport</keyword>
<dbReference type="Pfam" id="PF24695">
    <property type="entry name" value="PITM1-3"/>
    <property type="match status" value="1"/>
</dbReference>
<dbReference type="InterPro" id="IPR001666">
    <property type="entry name" value="PI_transfer"/>
</dbReference>
<evidence type="ECO:0000259" key="4">
    <source>
        <dbReference type="SMART" id="SM00775"/>
    </source>
</evidence>
<dbReference type="PANTHER" id="PTHR10658">
    <property type="entry name" value="PHOSPHATIDYLINOSITOL TRANSFER PROTEIN"/>
    <property type="match status" value="1"/>
</dbReference>
<dbReference type="GO" id="GO:0008525">
    <property type="term" value="F:phosphatidylcholine transporter activity"/>
    <property type="evidence" value="ECO:0007669"/>
    <property type="project" value="TreeGrafter"/>
</dbReference>
<dbReference type="RefSeq" id="WP_011400406.1">
    <property type="nucleotide sequence ID" value="NC_007645.1"/>
</dbReference>
<dbReference type="OrthoDB" id="9154097at2"/>
<dbReference type="InterPro" id="IPR031315">
    <property type="entry name" value="LNS2/PITP"/>
</dbReference>
<dbReference type="CDD" id="cd01427">
    <property type="entry name" value="HAD_like"/>
    <property type="match status" value="1"/>
</dbReference>
<dbReference type="PANTHER" id="PTHR10658:SF28">
    <property type="entry name" value="PHOSPHATIDYLINOSITOL TRANSFER PROTEIN ALPHA ISOFORM"/>
    <property type="match status" value="1"/>
</dbReference>
<dbReference type="HOGENOM" id="CLU_833555_0_0_6"/>
<feature type="domain" description="LNS2/PITP" evidence="4">
    <location>
        <begin position="159"/>
        <end position="301"/>
    </location>
</feature>
<feature type="chain" id="PRO_5004215144" evidence="3">
    <location>
        <begin position="23"/>
        <end position="327"/>
    </location>
</feature>
<gene>
    <name evidence="5" type="ordered locus">HCH_06729</name>
</gene>
<dbReference type="Gene3D" id="3.40.50.1000">
    <property type="entry name" value="HAD superfamily/HAD-like"/>
    <property type="match status" value="1"/>
</dbReference>
<keyword evidence="6" id="KW-1185">Reference proteome</keyword>
<protein>
    <submittedName>
        <fullName evidence="5">Uncharacterized protein involved in plasmid maintenance</fullName>
    </submittedName>
</protein>
<dbReference type="InterPro" id="IPR036412">
    <property type="entry name" value="HAD-like_sf"/>
</dbReference>
<dbReference type="AlphaFoldDB" id="Q2S7L9"/>
<dbReference type="EMBL" id="CP000155">
    <property type="protein sequence ID" value="ABC33355.1"/>
    <property type="molecule type" value="Genomic_DNA"/>
</dbReference>
<evidence type="ECO:0000313" key="5">
    <source>
        <dbReference type="EMBL" id="ABC33355.1"/>
    </source>
</evidence>
<feature type="signal peptide" evidence="3">
    <location>
        <begin position="1"/>
        <end position="22"/>
    </location>
</feature>
<keyword evidence="3" id="KW-0732">Signal</keyword>
<evidence type="ECO:0000313" key="6">
    <source>
        <dbReference type="Proteomes" id="UP000000238"/>
    </source>
</evidence>
<dbReference type="GO" id="GO:0005737">
    <property type="term" value="C:cytoplasm"/>
    <property type="evidence" value="ECO:0007669"/>
    <property type="project" value="TreeGrafter"/>
</dbReference>
<evidence type="ECO:0000256" key="1">
    <source>
        <dbReference type="ARBA" id="ARBA00022448"/>
    </source>
</evidence>
<accession>Q2S7L9</accession>
<dbReference type="KEGG" id="hch:HCH_06729"/>